<feature type="compositionally biased region" description="Polar residues" evidence="1">
    <location>
        <begin position="54"/>
        <end position="68"/>
    </location>
</feature>
<feature type="compositionally biased region" description="Polar residues" evidence="1">
    <location>
        <begin position="91"/>
        <end position="102"/>
    </location>
</feature>
<comment type="caution">
    <text evidence="2">The sequence shown here is derived from an EMBL/GenBank/DDBJ whole genome shotgun (WGS) entry which is preliminary data.</text>
</comment>
<evidence type="ECO:0000313" key="2">
    <source>
        <dbReference type="EMBL" id="CAJ1377157.1"/>
    </source>
</evidence>
<feature type="region of interest" description="Disordered" evidence="1">
    <location>
        <begin position="54"/>
        <end position="102"/>
    </location>
</feature>
<keyword evidence="3" id="KW-1185">Reference proteome</keyword>
<name>A0AA36HXI0_9DINO</name>
<evidence type="ECO:0000313" key="3">
    <source>
        <dbReference type="Proteomes" id="UP001178507"/>
    </source>
</evidence>
<protein>
    <submittedName>
        <fullName evidence="2">Uncharacterized protein</fullName>
    </submittedName>
</protein>
<feature type="region of interest" description="Disordered" evidence="1">
    <location>
        <begin position="1"/>
        <end position="35"/>
    </location>
</feature>
<dbReference type="Proteomes" id="UP001178507">
    <property type="component" value="Unassembled WGS sequence"/>
</dbReference>
<feature type="compositionally biased region" description="Polar residues" evidence="1">
    <location>
        <begin position="18"/>
        <end position="28"/>
    </location>
</feature>
<gene>
    <name evidence="2" type="ORF">EVOR1521_LOCUS6041</name>
</gene>
<dbReference type="EMBL" id="CAUJNA010000446">
    <property type="protein sequence ID" value="CAJ1377157.1"/>
    <property type="molecule type" value="Genomic_DNA"/>
</dbReference>
<dbReference type="AlphaFoldDB" id="A0AA36HXI0"/>
<accession>A0AA36HXI0</accession>
<organism evidence="2 3">
    <name type="scientific">Effrenium voratum</name>
    <dbReference type="NCBI Taxonomy" id="2562239"/>
    <lineage>
        <taxon>Eukaryota</taxon>
        <taxon>Sar</taxon>
        <taxon>Alveolata</taxon>
        <taxon>Dinophyceae</taxon>
        <taxon>Suessiales</taxon>
        <taxon>Symbiodiniaceae</taxon>
        <taxon>Effrenium</taxon>
    </lineage>
</organism>
<sequence length="102" mass="10638">MIVVIAKPPSVPDEVSDGSPNADISSGGSPERAGVGMTTVVTAMRFRRALRKQSSFWSATGNSPTQGEDTPLPFEGLACTSSSSIERDVNRSSQPEAPATTL</sequence>
<reference evidence="2" key="1">
    <citation type="submission" date="2023-08" db="EMBL/GenBank/DDBJ databases">
        <authorList>
            <person name="Chen Y."/>
            <person name="Shah S."/>
            <person name="Dougan E. K."/>
            <person name="Thang M."/>
            <person name="Chan C."/>
        </authorList>
    </citation>
    <scope>NUCLEOTIDE SEQUENCE</scope>
</reference>
<evidence type="ECO:0000256" key="1">
    <source>
        <dbReference type="SAM" id="MobiDB-lite"/>
    </source>
</evidence>
<proteinExistence type="predicted"/>